<feature type="transmembrane region" description="Helical" evidence="9">
    <location>
        <begin position="341"/>
        <end position="360"/>
    </location>
</feature>
<feature type="transmembrane region" description="Helical" evidence="9">
    <location>
        <begin position="398"/>
        <end position="422"/>
    </location>
</feature>
<keyword evidence="2 9" id="KW-0813">Transport</keyword>
<dbReference type="GO" id="GO:0015031">
    <property type="term" value="P:protein transport"/>
    <property type="evidence" value="ECO:0007669"/>
    <property type="project" value="UniProtKB-KW"/>
</dbReference>
<accession>T0AYV4</accession>
<sequence length="482" mass="52283">MSFQPVLLWTDLLLFLLLGSAVLATLHVRANPPLREAWRRVGKRPTGMAAATILLAFVAVGVLDSLHFRPLLPAFEASSADVTPSGAAEAAAAEAMYSTEVLSLLDHLLAPLRLHTEKTYSAPFAAQLFQREAMELPDGRQLRGYPRLVHGAAHLQQPESEQAADIAQRLARAAGQALLAWLVIFAVLASLVWRGSGLRWGEIARAMLSARTVLAWRAALLTLGAVVLIVAICLELAPLYHVFGTDKVGQDVLYLSLKSVRTALVIGTITTLVMMPFAVALGIAAGYLGGWVDDAVQYLYTVLNAIPGVLLIAAAVLMMQVVIDTNPQWFDTAAERSDARLLALCFILGITSWTGLARLLRGETLKLRELDYVQAARAFGVKTPAILRRHILPNVMHLVMIALVMDFSGLVLAEAVLSYVGIGVDPTTISFGTMINMARAELAREPMVWWSLAAAFAFMFVLVLAANLFADVVRDAFDPRRS</sequence>
<keyword evidence="8 9" id="KW-0472">Membrane</keyword>
<dbReference type="GO" id="GO:0055085">
    <property type="term" value="P:transmembrane transport"/>
    <property type="evidence" value="ECO:0007669"/>
    <property type="project" value="InterPro"/>
</dbReference>
<organism evidence="11 12">
    <name type="scientific">Thauera terpenica 58Eu</name>
    <dbReference type="NCBI Taxonomy" id="1348657"/>
    <lineage>
        <taxon>Bacteria</taxon>
        <taxon>Pseudomonadati</taxon>
        <taxon>Pseudomonadota</taxon>
        <taxon>Betaproteobacteria</taxon>
        <taxon>Rhodocyclales</taxon>
        <taxon>Zoogloeaceae</taxon>
        <taxon>Thauera</taxon>
    </lineage>
</organism>
<feature type="transmembrane region" description="Helical" evidence="9">
    <location>
        <begin position="263"/>
        <end position="286"/>
    </location>
</feature>
<dbReference type="eggNOG" id="COG1173">
    <property type="taxonomic scope" value="Bacteria"/>
</dbReference>
<dbReference type="GO" id="GO:0005886">
    <property type="term" value="C:plasma membrane"/>
    <property type="evidence" value="ECO:0007669"/>
    <property type="project" value="UniProtKB-SubCell"/>
</dbReference>
<dbReference type="PROSITE" id="PS50928">
    <property type="entry name" value="ABC_TM1"/>
    <property type="match status" value="1"/>
</dbReference>
<evidence type="ECO:0000313" key="12">
    <source>
        <dbReference type="Proteomes" id="UP000015455"/>
    </source>
</evidence>
<evidence type="ECO:0000256" key="8">
    <source>
        <dbReference type="ARBA" id="ARBA00023136"/>
    </source>
</evidence>
<evidence type="ECO:0000313" key="11">
    <source>
        <dbReference type="EMBL" id="EPZ15778.1"/>
    </source>
</evidence>
<evidence type="ECO:0000256" key="7">
    <source>
        <dbReference type="ARBA" id="ARBA00022989"/>
    </source>
</evidence>
<dbReference type="AlphaFoldDB" id="T0AYV4"/>
<gene>
    <name evidence="11" type="ORF">M622_14275</name>
</gene>
<comment type="caution">
    <text evidence="11">The sequence shown here is derived from an EMBL/GenBank/DDBJ whole genome shotgun (WGS) entry which is preliminary data.</text>
</comment>
<feature type="transmembrane region" description="Helical" evidence="9">
    <location>
        <begin position="173"/>
        <end position="193"/>
    </location>
</feature>
<dbReference type="EMBL" id="ATJV01000050">
    <property type="protein sequence ID" value="EPZ15778.1"/>
    <property type="molecule type" value="Genomic_DNA"/>
</dbReference>
<keyword evidence="7 9" id="KW-1133">Transmembrane helix</keyword>
<comment type="similarity">
    <text evidence="9">Belongs to the binding-protein-dependent transport system permease family.</text>
</comment>
<comment type="subcellular location">
    <subcellularLocation>
        <location evidence="1 9">Cell membrane</location>
        <topology evidence="1 9">Multi-pass membrane protein</topology>
    </subcellularLocation>
</comment>
<reference evidence="11 12" key="1">
    <citation type="submission" date="2013-06" db="EMBL/GenBank/DDBJ databases">
        <title>Draft genome sequence of Thauera terpenica.</title>
        <authorList>
            <person name="Liu B."/>
            <person name="Frostegard A.H."/>
            <person name="Shapleigh J.P."/>
        </authorList>
    </citation>
    <scope>NUCLEOTIDE SEQUENCE [LARGE SCALE GENOMIC DNA]</scope>
    <source>
        <strain evidence="11 12">58Eu</strain>
    </source>
</reference>
<evidence type="ECO:0000256" key="1">
    <source>
        <dbReference type="ARBA" id="ARBA00004651"/>
    </source>
</evidence>
<evidence type="ECO:0000256" key="2">
    <source>
        <dbReference type="ARBA" id="ARBA00022448"/>
    </source>
</evidence>
<keyword evidence="6" id="KW-0653">Protein transport</keyword>
<proteinExistence type="inferred from homology"/>
<dbReference type="PANTHER" id="PTHR43386">
    <property type="entry name" value="OLIGOPEPTIDE TRANSPORT SYSTEM PERMEASE PROTEIN APPC"/>
    <property type="match status" value="1"/>
</dbReference>
<dbReference type="InterPro" id="IPR035906">
    <property type="entry name" value="MetI-like_sf"/>
</dbReference>
<evidence type="ECO:0000256" key="5">
    <source>
        <dbReference type="ARBA" id="ARBA00022856"/>
    </source>
</evidence>
<keyword evidence="3" id="KW-1003">Cell membrane</keyword>
<feature type="transmembrane region" description="Helical" evidence="9">
    <location>
        <begin position="298"/>
        <end position="321"/>
    </location>
</feature>
<evidence type="ECO:0000259" key="10">
    <source>
        <dbReference type="PROSITE" id="PS50928"/>
    </source>
</evidence>
<dbReference type="InterPro" id="IPR050366">
    <property type="entry name" value="BP-dependent_transpt_permease"/>
</dbReference>
<dbReference type="STRING" id="1348657.M622_14275"/>
<protein>
    <submittedName>
        <fullName evidence="11">Peptide ABC transporter permease</fullName>
    </submittedName>
</protein>
<dbReference type="CDD" id="cd06261">
    <property type="entry name" value="TM_PBP2"/>
    <property type="match status" value="1"/>
</dbReference>
<keyword evidence="12" id="KW-1185">Reference proteome</keyword>
<keyword evidence="4 9" id="KW-0812">Transmembrane</keyword>
<dbReference type="InterPro" id="IPR000515">
    <property type="entry name" value="MetI-like"/>
</dbReference>
<feature type="domain" description="ABC transmembrane type-1" evidence="10">
    <location>
        <begin position="260"/>
        <end position="470"/>
    </location>
</feature>
<name>T0AYV4_9RHOO</name>
<feature type="transmembrane region" description="Helical" evidence="9">
    <location>
        <begin position="447"/>
        <end position="470"/>
    </location>
</feature>
<evidence type="ECO:0000256" key="3">
    <source>
        <dbReference type="ARBA" id="ARBA00022475"/>
    </source>
</evidence>
<feature type="transmembrane region" description="Helical" evidence="9">
    <location>
        <begin position="214"/>
        <end position="243"/>
    </location>
</feature>
<feature type="transmembrane region" description="Helical" evidence="9">
    <location>
        <begin position="47"/>
        <end position="68"/>
    </location>
</feature>
<dbReference type="SUPFAM" id="SSF161098">
    <property type="entry name" value="MetI-like"/>
    <property type="match status" value="1"/>
</dbReference>
<dbReference type="Gene3D" id="1.10.3720.10">
    <property type="entry name" value="MetI-like"/>
    <property type="match status" value="1"/>
</dbReference>
<dbReference type="GO" id="GO:0015833">
    <property type="term" value="P:peptide transport"/>
    <property type="evidence" value="ECO:0007669"/>
    <property type="project" value="UniProtKB-KW"/>
</dbReference>
<dbReference type="PATRIC" id="fig|1348657.5.peg.1737"/>
<dbReference type="Pfam" id="PF00528">
    <property type="entry name" value="BPD_transp_1"/>
    <property type="match status" value="1"/>
</dbReference>
<evidence type="ECO:0000256" key="4">
    <source>
        <dbReference type="ARBA" id="ARBA00022692"/>
    </source>
</evidence>
<dbReference type="RefSeq" id="WP_021249160.1">
    <property type="nucleotide sequence ID" value="NZ_ATJV01000050.1"/>
</dbReference>
<evidence type="ECO:0000256" key="9">
    <source>
        <dbReference type="RuleBase" id="RU363032"/>
    </source>
</evidence>
<dbReference type="OrthoDB" id="9783218at2"/>
<dbReference type="PANTHER" id="PTHR43386:SF24">
    <property type="entry name" value="OLIGOPEPTIDE TRANSPORT SYSTEM PERMEASE PROTEIN AMID"/>
    <property type="match status" value="1"/>
</dbReference>
<feature type="transmembrane region" description="Helical" evidence="9">
    <location>
        <begin position="6"/>
        <end position="26"/>
    </location>
</feature>
<dbReference type="Proteomes" id="UP000015455">
    <property type="component" value="Unassembled WGS sequence"/>
</dbReference>
<keyword evidence="5" id="KW-0571">Peptide transport</keyword>
<evidence type="ECO:0000256" key="6">
    <source>
        <dbReference type="ARBA" id="ARBA00022927"/>
    </source>
</evidence>